<name>A0A1B6IAL2_9HEMI</name>
<evidence type="ECO:0000256" key="1">
    <source>
        <dbReference type="ARBA" id="ARBA00004245"/>
    </source>
</evidence>
<keyword evidence="10" id="KW-0009">Actin-binding</keyword>
<keyword evidence="7" id="KW-0862">Zinc</keyword>
<reference evidence="15" key="1">
    <citation type="submission" date="2015-11" db="EMBL/GenBank/DDBJ databases">
        <title>De novo transcriptome assembly of four potential Pierce s Disease insect vectors from Arizona vineyards.</title>
        <authorList>
            <person name="Tassone E.E."/>
        </authorList>
    </citation>
    <scope>NUCLEOTIDE SEQUENCE</scope>
</reference>
<dbReference type="InterPro" id="IPR043145">
    <property type="entry name" value="Znf_ZZ_sf"/>
</dbReference>
<dbReference type="InterPro" id="IPR015154">
    <property type="entry name" value="EF-hand_dom_typ2"/>
</dbReference>
<keyword evidence="3" id="KW-1003">Cell membrane</keyword>
<dbReference type="PROSITE" id="PS50020">
    <property type="entry name" value="WW_DOMAIN_2"/>
    <property type="match status" value="1"/>
</dbReference>
<dbReference type="SMART" id="SM00291">
    <property type="entry name" value="ZnF_ZZ"/>
    <property type="match status" value="1"/>
</dbReference>
<keyword evidence="4" id="KW-0963">Cytoplasm</keyword>
<dbReference type="Pfam" id="PF00569">
    <property type="entry name" value="ZZ"/>
    <property type="match status" value="1"/>
</dbReference>
<gene>
    <name evidence="15" type="ORF">g.23772</name>
</gene>
<evidence type="ECO:0000313" key="15">
    <source>
        <dbReference type="EMBL" id="JAS83958.1"/>
    </source>
</evidence>
<dbReference type="SUPFAM" id="SSF57850">
    <property type="entry name" value="RING/U-box"/>
    <property type="match status" value="1"/>
</dbReference>
<dbReference type="GO" id="GO:0003779">
    <property type="term" value="F:actin binding"/>
    <property type="evidence" value="ECO:0007669"/>
    <property type="project" value="UniProtKB-KW"/>
</dbReference>
<keyword evidence="11" id="KW-0206">Cytoskeleton</keyword>
<dbReference type="InterPro" id="IPR011992">
    <property type="entry name" value="EF-hand-dom_pair"/>
</dbReference>
<evidence type="ECO:0000256" key="10">
    <source>
        <dbReference type="ARBA" id="ARBA00023203"/>
    </source>
</evidence>
<feature type="domain" description="WW" evidence="13">
    <location>
        <begin position="7"/>
        <end position="40"/>
    </location>
</feature>
<dbReference type="InterPro" id="IPR000433">
    <property type="entry name" value="Znf_ZZ"/>
</dbReference>
<dbReference type="Pfam" id="PF00397">
    <property type="entry name" value="WW"/>
    <property type="match status" value="1"/>
</dbReference>
<evidence type="ECO:0000256" key="7">
    <source>
        <dbReference type="ARBA" id="ARBA00022833"/>
    </source>
</evidence>
<evidence type="ECO:0000256" key="11">
    <source>
        <dbReference type="ARBA" id="ARBA00023212"/>
    </source>
</evidence>
<dbReference type="Gene3D" id="2.20.70.10">
    <property type="match status" value="1"/>
</dbReference>
<accession>A0A1B6IAL2</accession>
<dbReference type="InterPro" id="IPR050774">
    <property type="entry name" value="KCMF1/Dystrophin"/>
</dbReference>
<dbReference type="EMBL" id="GECU01023748">
    <property type="protein sequence ID" value="JAS83958.1"/>
    <property type="molecule type" value="Transcribed_RNA"/>
</dbReference>
<dbReference type="GO" id="GO:0008270">
    <property type="term" value="F:zinc ion binding"/>
    <property type="evidence" value="ECO:0007669"/>
    <property type="project" value="UniProtKB-KW"/>
</dbReference>
<dbReference type="Gene3D" id="1.10.238.10">
    <property type="entry name" value="EF-hand"/>
    <property type="match status" value="2"/>
</dbReference>
<evidence type="ECO:0000256" key="9">
    <source>
        <dbReference type="ARBA" id="ARBA00023136"/>
    </source>
</evidence>
<evidence type="ECO:0000256" key="3">
    <source>
        <dbReference type="ARBA" id="ARBA00022475"/>
    </source>
</evidence>
<keyword evidence="9" id="KW-0472">Membrane</keyword>
<dbReference type="PANTHER" id="PTHR12268:SF14">
    <property type="entry name" value="DYSTROPHIN-1"/>
    <property type="match status" value="1"/>
</dbReference>
<evidence type="ECO:0000256" key="5">
    <source>
        <dbReference type="ARBA" id="ARBA00022723"/>
    </source>
</evidence>
<keyword evidence="8" id="KW-0106">Calcium</keyword>
<dbReference type="PANTHER" id="PTHR12268">
    <property type="entry name" value="E3 UBIQUITIN-PROTEIN LIGASE KCMF1"/>
    <property type="match status" value="1"/>
</dbReference>
<protein>
    <recommendedName>
        <fullName evidence="16">Dystrophin</fullName>
    </recommendedName>
</protein>
<evidence type="ECO:0000259" key="14">
    <source>
        <dbReference type="PROSITE" id="PS50135"/>
    </source>
</evidence>
<dbReference type="Pfam" id="PF09068">
    <property type="entry name" value="EF-hand_2"/>
    <property type="match status" value="1"/>
</dbReference>
<dbReference type="PROSITE" id="PS50135">
    <property type="entry name" value="ZF_ZZ_2"/>
    <property type="match status" value="1"/>
</dbReference>
<dbReference type="SUPFAM" id="SSF47473">
    <property type="entry name" value="EF-hand"/>
    <property type="match status" value="2"/>
</dbReference>
<dbReference type="GO" id="GO:0005856">
    <property type="term" value="C:cytoskeleton"/>
    <property type="evidence" value="ECO:0007669"/>
    <property type="project" value="UniProtKB-SubCell"/>
</dbReference>
<comment type="subcellular location">
    <subcellularLocation>
        <location evidence="2">Cell membrane</location>
        <location evidence="2">Sarcolemma</location>
        <topology evidence="2">Peripheral membrane protein</topology>
        <orientation evidence="2">Cytoplasmic side</orientation>
    </subcellularLocation>
    <subcellularLocation>
        <location evidence="1">Cytoplasm</location>
        <location evidence="1">Cytoskeleton</location>
    </subcellularLocation>
</comment>
<organism evidence="15">
    <name type="scientific">Homalodisca liturata</name>
    <dbReference type="NCBI Taxonomy" id="320908"/>
    <lineage>
        <taxon>Eukaryota</taxon>
        <taxon>Metazoa</taxon>
        <taxon>Ecdysozoa</taxon>
        <taxon>Arthropoda</taxon>
        <taxon>Hexapoda</taxon>
        <taxon>Insecta</taxon>
        <taxon>Pterygota</taxon>
        <taxon>Neoptera</taxon>
        <taxon>Paraneoptera</taxon>
        <taxon>Hemiptera</taxon>
        <taxon>Auchenorrhyncha</taxon>
        <taxon>Membracoidea</taxon>
        <taxon>Cicadellidae</taxon>
        <taxon>Cicadellinae</taxon>
        <taxon>Proconiini</taxon>
        <taxon>Homalodisca</taxon>
    </lineage>
</organism>
<feature type="domain" description="ZZ-type" evidence="14">
    <location>
        <begin position="263"/>
        <end position="319"/>
    </location>
</feature>
<dbReference type="GO" id="GO:0005737">
    <property type="term" value="C:cytoplasm"/>
    <property type="evidence" value="ECO:0007669"/>
    <property type="project" value="UniProtKB-ARBA"/>
</dbReference>
<proteinExistence type="predicted"/>
<dbReference type="InterPro" id="IPR001202">
    <property type="entry name" value="WW_dom"/>
</dbReference>
<dbReference type="SMART" id="SM00456">
    <property type="entry name" value="WW"/>
    <property type="match status" value="1"/>
</dbReference>
<dbReference type="SUPFAM" id="SSF51045">
    <property type="entry name" value="WW domain"/>
    <property type="match status" value="1"/>
</dbReference>
<dbReference type="GO" id="GO:0050804">
    <property type="term" value="P:modulation of chemical synaptic transmission"/>
    <property type="evidence" value="ECO:0007669"/>
    <property type="project" value="UniProtKB-ARBA"/>
</dbReference>
<dbReference type="GO" id="GO:0099536">
    <property type="term" value="P:synaptic signaling"/>
    <property type="evidence" value="ECO:0007669"/>
    <property type="project" value="TreeGrafter"/>
</dbReference>
<evidence type="ECO:0008006" key="16">
    <source>
        <dbReference type="Google" id="ProtNLM"/>
    </source>
</evidence>
<dbReference type="CDD" id="cd00201">
    <property type="entry name" value="WW"/>
    <property type="match status" value="1"/>
</dbReference>
<evidence type="ECO:0000256" key="4">
    <source>
        <dbReference type="ARBA" id="ARBA00022490"/>
    </source>
</evidence>
<dbReference type="AlphaFoldDB" id="A0A1B6IAL2"/>
<sequence>MDGVEHSPDVKHWHKAETNSGAIYYVNHASQRTAWDHPKYRVAMEMLEECNNIKYAAYRTAAKLNIVQKTLSLDHVQLSTIAGVFHRHHIQVTENSLALEYSELEAILNDIFFAASKETTRHHFQVDVSTELTLHFLLSVFDRLERKRVQVLSAKIALVCLCAAKLQDKYQYLFTQLADHNNCLSRRKLHALLDSMVAVTDYLSESLAFSADLIPATVDSCFQQSHGPLGISEDVFMAWLMREPQLLVWLSTLYRLKAAEKVSHGVRCGVCRTYPIVGLRYRCLRCLGYDQCQSCFFHGRLSKRHKLKHPMQEYCWETTTGQATVAFFKAMVNRLCGNTSRLQYLPVQPVNSSTECLAGDSSEESTLVSCTDSSSLSSSLSPRLNPQQELHSIIGQLERQLRDLPDSSQGDDMSAKLHQHKLFLETQIHRLKQLKHHIEPPPRTLDRLQSTPLTTRPQVRHELTGLSPIYTESWGASALGGGSTPVTPAEGSRFSHWLDGTQRGVSTNQHQPITELHTDLDNILDRLQQMLASNFSLADSKSREGLQNGVAH</sequence>
<dbReference type="GO" id="GO:0046716">
    <property type="term" value="P:muscle cell cellular homeostasis"/>
    <property type="evidence" value="ECO:0007669"/>
    <property type="project" value="UniProtKB-ARBA"/>
</dbReference>
<evidence type="ECO:0000256" key="6">
    <source>
        <dbReference type="ARBA" id="ARBA00022771"/>
    </source>
</evidence>
<keyword evidence="6 12" id="KW-0863">Zinc-finger</keyword>
<keyword evidence="5" id="KW-0479">Metal-binding</keyword>
<dbReference type="Gene3D" id="3.30.60.90">
    <property type="match status" value="1"/>
</dbReference>
<evidence type="ECO:0000256" key="2">
    <source>
        <dbReference type="ARBA" id="ARBA00004278"/>
    </source>
</evidence>
<evidence type="ECO:0000256" key="8">
    <source>
        <dbReference type="ARBA" id="ARBA00022837"/>
    </source>
</evidence>
<dbReference type="GO" id="GO:0045202">
    <property type="term" value="C:synapse"/>
    <property type="evidence" value="ECO:0007669"/>
    <property type="project" value="GOC"/>
</dbReference>
<dbReference type="InterPro" id="IPR036020">
    <property type="entry name" value="WW_dom_sf"/>
</dbReference>
<dbReference type="GO" id="GO:0016010">
    <property type="term" value="C:dystrophin-associated glycoprotein complex"/>
    <property type="evidence" value="ECO:0007669"/>
    <property type="project" value="UniProtKB-ARBA"/>
</dbReference>
<evidence type="ECO:0000259" key="13">
    <source>
        <dbReference type="PROSITE" id="PS50020"/>
    </source>
</evidence>
<dbReference type="GO" id="GO:0042383">
    <property type="term" value="C:sarcolemma"/>
    <property type="evidence" value="ECO:0007669"/>
    <property type="project" value="UniProtKB-SubCell"/>
</dbReference>
<dbReference type="Pfam" id="PF09069">
    <property type="entry name" value="EF-hand_3"/>
    <property type="match status" value="1"/>
</dbReference>
<dbReference type="InterPro" id="IPR015153">
    <property type="entry name" value="EF-hand_dom_typ1"/>
</dbReference>
<dbReference type="CDD" id="cd02334">
    <property type="entry name" value="ZZ_dystrophin"/>
    <property type="match status" value="1"/>
</dbReference>
<evidence type="ECO:0000256" key="12">
    <source>
        <dbReference type="PROSITE-ProRule" id="PRU00228"/>
    </source>
</evidence>